<name>A0AAN7QHC1_9COLE</name>
<dbReference type="InterPro" id="IPR050359">
    <property type="entry name" value="bHLH_transcription_factors"/>
</dbReference>
<feature type="domain" description="BHLH" evidence="1">
    <location>
        <begin position="22"/>
        <end position="81"/>
    </location>
</feature>
<dbReference type="GO" id="GO:0000981">
    <property type="term" value="F:DNA-binding transcription factor activity, RNA polymerase II-specific"/>
    <property type="evidence" value="ECO:0007669"/>
    <property type="project" value="TreeGrafter"/>
</dbReference>
<evidence type="ECO:0000313" key="3">
    <source>
        <dbReference type="Proteomes" id="UP001353858"/>
    </source>
</evidence>
<reference evidence="3" key="1">
    <citation type="submission" date="2023-01" db="EMBL/GenBank/DDBJ databases">
        <title>Key to firefly adult light organ development and bioluminescence: homeobox transcription factors regulate luciferase expression and transportation to peroxisome.</title>
        <authorList>
            <person name="Fu X."/>
        </authorList>
    </citation>
    <scope>NUCLEOTIDE SEQUENCE [LARGE SCALE GENOMIC DNA]</scope>
</reference>
<dbReference type="GO" id="GO:0046983">
    <property type="term" value="F:protein dimerization activity"/>
    <property type="evidence" value="ECO:0007669"/>
    <property type="project" value="InterPro"/>
</dbReference>
<dbReference type="GO" id="GO:0007423">
    <property type="term" value="P:sensory organ development"/>
    <property type="evidence" value="ECO:0007669"/>
    <property type="project" value="TreeGrafter"/>
</dbReference>
<protein>
    <recommendedName>
        <fullName evidence="1">BHLH domain-containing protein</fullName>
    </recommendedName>
</protein>
<dbReference type="PANTHER" id="PTHR19290:SF134">
    <property type="entry name" value="NEUROGENIC DIFFERENTIATION FACTOR 1"/>
    <property type="match status" value="1"/>
</dbReference>
<dbReference type="AlphaFoldDB" id="A0AAN7QHC1"/>
<dbReference type="CDD" id="cd11427">
    <property type="entry name" value="bHLH_TS_NeuroD"/>
    <property type="match status" value="1"/>
</dbReference>
<dbReference type="Pfam" id="PF00010">
    <property type="entry name" value="HLH"/>
    <property type="match status" value="1"/>
</dbReference>
<dbReference type="PANTHER" id="PTHR19290">
    <property type="entry name" value="BASIC HELIX-LOOP-HELIX PROTEIN NEUROGENIN-RELATED"/>
    <property type="match status" value="1"/>
</dbReference>
<dbReference type="SMART" id="SM00353">
    <property type="entry name" value="HLH"/>
    <property type="match status" value="1"/>
</dbReference>
<dbReference type="Proteomes" id="UP001353858">
    <property type="component" value="Unassembled WGS sequence"/>
</dbReference>
<accession>A0AAN7QHC1</accession>
<keyword evidence="3" id="KW-1185">Reference proteome</keyword>
<dbReference type="GO" id="GO:0070888">
    <property type="term" value="F:E-box binding"/>
    <property type="evidence" value="ECO:0007669"/>
    <property type="project" value="TreeGrafter"/>
</dbReference>
<proteinExistence type="predicted"/>
<dbReference type="PROSITE" id="PS50888">
    <property type="entry name" value="BHLH"/>
    <property type="match status" value="1"/>
</dbReference>
<sequence>MEKCQLMKIRKEEKSRVLKMRIRRTKANARERNRMHGLNAALDRLRCYMPIQQTTVDTHSAPQKLSKIETLRLARNYIFAMSQTLQEGKPMALQRFIKILSRELSQTTANLLSAALMGTDNTVTEDYRNAYFNNHNRGFSNLNEMSVIEPQSDYNQCIYRNEYPYYFRPHYDFDTTKYWGNPYGTSEGVSLPTSCVYAPKPLNRI</sequence>
<dbReference type="GO" id="GO:0005634">
    <property type="term" value="C:nucleus"/>
    <property type="evidence" value="ECO:0007669"/>
    <property type="project" value="TreeGrafter"/>
</dbReference>
<evidence type="ECO:0000259" key="1">
    <source>
        <dbReference type="PROSITE" id="PS50888"/>
    </source>
</evidence>
<dbReference type="SUPFAM" id="SSF47459">
    <property type="entry name" value="HLH, helix-loop-helix DNA-binding domain"/>
    <property type="match status" value="1"/>
</dbReference>
<comment type="caution">
    <text evidence="2">The sequence shown here is derived from an EMBL/GenBank/DDBJ whole genome shotgun (WGS) entry which is preliminary data.</text>
</comment>
<dbReference type="GO" id="GO:0045944">
    <property type="term" value="P:positive regulation of transcription by RNA polymerase II"/>
    <property type="evidence" value="ECO:0007669"/>
    <property type="project" value="TreeGrafter"/>
</dbReference>
<organism evidence="2 3">
    <name type="scientific">Aquatica leii</name>
    <dbReference type="NCBI Taxonomy" id="1421715"/>
    <lineage>
        <taxon>Eukaryota</taxon>
        <taxon>Metazoa</taxon>
        <taxon>Ecdysozoa</taxon>
        <taxon>Arthropoda</taxon>
        <taxon>Hexapoda</taxon>
        <taxon>Insecta</taxon>
        <taxon>Pterygota</taxon>
        <taxon>Neoptera</taxon>
        <taxon>Endopterygota</taxon>
        <taxon>Coleoptera</taxon>
        <taxon>Polyphaga</taxon>
        <taxon>Elateriformia</taxon>
        <taxon>Elateroidea</taxon>
        <taxon>Lampyridae</taxon>
        <taxon>Luciolinae</taxon>
        <taxon>Aquatica</taxon>
    </lineage>
</organism>
<dbReference type="EMBL" id="JARPUR010000004">
    <property type="protein sequence ID" value="KAK4877728.1"/>
    <property type="molecule type" value="Genomic_DNA"/>
</dbReference>
<evidence type="ECO:0000313" key="2">
    <source>
        <dbReference type="EMBL" id="KAK4877728.1"/>
    </source>
</evidence>
<dbReference type="InterPro" id="IPR036638">
    <property type="entry name" value="HLH_DNA-bd_sf"/>
</dbReference>
<dbReference type="GO" id="GO:0061564">
    <property type="term" value="P:axon development"/>
    <property type="evidence" value="ECO:0007669"/>
    <property type="project" value="TreeGrafter"/>
</dbReference>
<gene>
    <name evidence="2" type="ORF">RN001_010234</name>
</gene>
<dbReference type="InterPro" id="IPR011598">
    <property type="entry name" value="bHLH_dom"/>
</dbReference>
<dbReference type="Gene3D" id="4.10.280.10">
    <property type="entry name" value="Helix-loop-helix DNA-binding domain"/>
    <property type="match status" value="1"/>
</dbReference>